<evidence type="ECO:0000313" key="16">
    <source>
        <dbReference type="EMBL" id="BFF89736.1"/>
    </source>
</evidence>
<dbReference type="PROSITE" id="PS50157">
    <property type="entry name" value="ZINC_FINGER_C2H2_2"/>
    <property type="match status" value="11"/>
</dbReference>
<evidence type="ECO:0000259" key="14">
    <source>
        <dbReference type="PROSITE" id="PS50157"/>
    </source>
</evidence>
<evidence type="ECO:0000313" key="17">
    <source>
        <dbReference type="Proteomes" id="UP001500889"/>
    </source>
</evidence>
<evidence type="ECO:0000256" key="11">
    <source>
        <dbReference type="PROSITE-ProRule" id="PRU00042"/>
    </source>
</evidence>
<feature type="domain" description="C2H2-type" evidence="14">
    <location>
        <begin position="611"/>
        <end position="639"/>
    </location>
</feature>
<feature type="domain" description="C2H2-type" evidence="14">
    <location>
        <begin position="943"/>
        <end position="969"/>
    </location>
</feature>
<feature type="domain" description="ZAD" evidence="15">
    <location>
        <begin position="3"/>
        <end position="81"/>
    </location>
</feature>
<dbReference type="FunFam" id="3.30.160.60:FF:000065">
    <property type="entry name" value="B-cell CLL/lymphoma 6, member B"/>
    <property type="match status" value="1"/>
</dbReference>
<evidence type="ECO:0000256" key="3">
    <source>
        <dbReference type="ARBA" id="ARBA00022723"/>
    </source>
</evidence>
<dbReference type="Gene3D" id="3.30.160.60">
    <property type="entry name" value="Classic Zinc Finger"/>
    <property type="match status" value="9"/>
</dbReference>
<dbReference type="Pfam" id="PF13912">
    <property type="entry name" value="zf-C2H2_6"/>
    <property type="match status" value="2"/>
</dbReference>
<comment type="subcellular location">
    <subcellularLocation>
        <location evidence="1">Nucleus</location>
    </subcellularLocation>
</comment>
<dbReference type="GO" id="GO:0005634">
    <property type="term" value="C:nucleus"/>
    <property type="evidence" value="ECO:0007669"/>
    <property type="project" value="UniProtKB-SubCell"/>
</dbReference>
<evidence type="ECO:0000256" key="7">
    <source>
        <dbReference type="ARBA" id="ARBA00023015"/>
    </source>
</evidence>
<dbReference type="SUPFAM" id="SSF57716">
    <property type="entry name" value="Glucocorticoid receptor-like (DNA-binding domain)"/>
    <property type="match status" value="1"/>
</dbReference>
<feature type="domain" description="C2H2-type" evidence="14">
    <location>
        <begin position="417"/>
        <end position="439"/>
    </location>
</feature>
<name>A0AAU9F0J8_DROMD</name>
<gene>
    <name evidence="16" type="ORF">DMAD_08423</name>
</gene>
<dbReference type="PANTHER" id="PTHR24379">
    <property type="entry name" value="KRAB AND ZINC FINGER DOMAIN-CONTAINING"/>
    <property type="match status" value="1"/>
</dbReference>
<reference evidence="16 17" key="1">
    <citation type="submission" date="2024-02" db="EMBL/GenBank/DDBJ databases">
        <title>A chromosome-level genome assembly of Drosophila madeirensis, a fruit fly species endemic to Madeira island.</title>
        <authorList>
            <person name="Tomihara K."/>
            <person name="Llopart A."/>
            <person name="Yamamoto D."/>
        </authorList>
    </citation>
    <scope>NUCLEOTIDE SEQUENCE [LARGE SCALE GENOMIC DNA]</scope>
    <source>
        <strain evidence="16 17">RF1</strain>
    </source>
</reference>
<feature type="region of interest" description="Disordered" evidence="13">
    <location>
        <begin position="195"/>
        <end position="240"/>
    </location>
</feature>
<feature type="domain" description="C2H2-type" evidence="14">
    <location>
        <begin position="854"/>
        <end position="882"/>
    </location>
</feature>
<feature type="compositionally biased region" description="Acidic residues" evidence="13">
    <location>
        <begin position="231"/>
        <end position="240"/>
    </location>
</feature>
<evidence type="ECO:0000256" key="5">
    <source>
        <dbReference type="ARBA" id="ARBA00022771"/>
    </source>
</evidence>
<evidence type="ECO:0000256" key="8">
    <source>
        <dbReference type="ARBA" id="ARBA00023125"/>
    </source>
</evidence>
<dbReference type="PROSITE" id="PS51915">
    <property type="entry name" value="ZAD"/>
    <property type="match status" value="1"/>
</dbReference>
<evidence type="ECO:0000256" key="6">
    <source>
        <dbReference type="ARBA" id="ARBA00022833"/>
    </source>
</evidence>
<proteinExistence type="inferred from homology"/>
<keyword evidence="4" id="KW-0677">Repeat</keyword>
<feature type="domain" description="C2H2-type" evidence="14">
    <location>
        <begin position="749"/>
        <end position="777"/>
    </location>
</feature>
<keyword evidence="9" id="KW-0804">Transcription</keyword>
<dbReference type="Proteomes" id="UP001500889">
    <property type="component" value="Chromosome O"/>
</dbReference>
<keyword evidence="17" id="KW-1185">Reference proteome</keyword>
<dbReference type="AlphaFoldDB" id="A0AAU9F0J8"/>
<dbReference type="Gene3D" id="3.40.1800.20">
    <property type="match status" value="1"/>
</dbReference>
<feature type="binding site" evidence="12">
    <location>
        <position position="5"/>
    </location>
    <ligand>
        <name>Zn(2+)</name>
        <dbReference type="ChEBI" id="CHEBI:29105"/>
    </ligand>
</feature>
<evidence type="ECO:0000256" key="9">
    <source>
        <dbReference type="ARBA" id="ARBA00023163"/>
    </source>
</evidence>
<protein>
    <submittedName>
        <fullName evidence="16">Zinc finger protein 420</fullName>
    </submittedName>
</protein>
<evidence type="ECO:0000256" key="12">
    <source>
        <dbReference type="PROSITE-ProRule" id="PRU01263"/>
    </source>
</evidence>
<dbReference type="InterPro" id="IPR013087">
    <property type="entry name" value="Znf_C2H2_type"/>
</dbReference>
<dbReference type="SMART" id="SM00868">
    <property type="entry name" value="zf-AD"/>
    <property type="match status" value="1"/>
</dbReference>
<feature type="region of interest" description="Disordered" evidence="13">
    <location>
        <begin position="149"/>
        <end position="169"/>
    </location>
</feature>
<feature type="region of interest" description="Disordered" evidence="13">
    <location>
        <begin position="272"/>
        <end position="308"/>
    </location>
</feature>
<dbReference type="SUPFAM" id="SSF57667">
    <property type="entry name" value="beta-beta-alpha zinc fingers"/>
    <property type="match status" value="6"/>
</dbReference>
<dbReference type="Pfam" id="PF00096">
    <property type="entry name" value="zf-C2H2"/>
    <property type="match status" value="3"/>
</dbReference>
<keyword evidence="6 12" id="KW-0862">Zinc</keyword>
<dbReference type="GO" id="GO:0008270">
    <property type="term" value="F:zinc ion binding"/>
    <property type="evidence" value="ECO:0007669"/>
    <property type="project" value="UniProtKB-UniRule"/>
</dbReference>
<feature type="binding site" evidence="12">
    <location>
        <position position="54"/>
    </location>
    <ligand>
        <name>Zn(2+)</name>
        <dbReference type="ChEBI" id="CHEBI:29105"/>
    </ligand>
</feature>
<comment type="similarity">
    <text evidence="2">Belongs to the krueppel C2H2-type zinc-finger protein family.</text>
</comment>
<evidence type="ECO:0000256" key="2">
    <source>
        <dbReference type="ARBA" id="ARBA00006991"/>
    </source>
</evidence>
<dbReference type="FunFam" id="3.30.160.60:FF:000446">
    <property type="entry name" value="Zinc finger protein"/>
    <property type="match status" value="1"/>
</dbReference>
<evidence type="ECO:0000256" key="1">
    <source>
        <dbReference type="ARBA" id="ARBA00004123"/>
    </source>
</evidence>
<feature type="domain" description="C2H2-type" evidence="14">
    <location>
        <begin position="582"/>
        <end position="609"/>
    </location>
</feature>
<feature type="domain" description="C2H2-type" evidence="14">
    <location>
        <begin position="887"/>
        <end position="914"/>
    </location>
</feature>
<dbReference type="InterPro" id="IPR036236">
    <property type="entry name" value="Znf_C2H2_sf"/>
</dbReference>
<evidence type="ECO:0000256" key="10">
    <source>
        <dbReference type="ARBA" id="ARBA00023242"/>
    </source>
</evidence>
<keyword evidence="3 12" id="KW-0479">Metal-binding</keyword>
<dbReference type="FunFam" id="3.30.160.60:FF:001370">
    <property type="entry name" value="Zinc finger protein"/>
    <property type="match status" value="1"/>
</dbReference>
<keyword evidence="8" id="KW-0238">DNA-binding</keyword>
<keyword evidence="10" id="KW-0539">Nucleus</keyword>
<sequence length="969" mass="112999">MTRTCRICGDTNGRYRIETTVEKYAEKTFNQLLLELTKIEVTMVQAEKLPHWLCSTCSQKLESAYEFVLLAKQTHKQWLLQLQDTGEIMGTGSLECLRETPIHLFEIEGVTIKTEALESTAADNGNNSCDPLVRTRIKKRTIFHFSDTEDDQDDVPLRQRRKSSQAKSSSAKQNKCNLCCKSYIYITNLYRHKKRDHGYPGHSKSESSDSAHDNTQKSAVAAQDSSNLEKNEDDNDEDDDNYYKCDQCDKSYKYIMMLVKHKQNAHEANQYQLPIKSGLKRKNRRDVGEAASPASSGKSTHRSRISNDSLVHSLIKSVELSDEDANSGNDNYYKCDQCHKSYKYIINLIKHKHKEHTEADNNSDAETNPQLASTSACAAPYASVSAAAGSSAKASRINRRVQGFDPHRCEPNGAKEIQCMICLRKFTKLRELREHLRAHPTDFNFQEHGEPIERIAEGFFKTAVESTVEGLKDRILRNLKMGVFGRFYSITNEARYEMNLDSSDTDSDGDADVVLRRSYACELCDAPEARWPRKYQLHEHHRQQHTWEEAPHVCQRCDARFLSLQLLEHHTLQLCHNTLKRFMCDKCPQRFFWRRNLRAHLVEHKSKQDNYPCDQCQRSFQHKSAVTKHKLMMHRDEKNQLIPCRWCSRTFYRPGLLYKHVERHGFTGDDMPLAETLLADAAKPSGPKTVQCKLCDLQFVSVADLRRHNAMLGHSDRITDYMISTEAGFELLLEDTDDSDDDTTGRRSYSCDLCQMTFHRRREMSEHQYSLHTFDKLPYGCEHCIYKTVDKLMLEHHLRTQCLNSTKPFSCSRCRYKFMWKENLDQHFATQHSKQPPAQEQSSMPLRRRRRFRYQCPQCWRSFVVQASLDKHIRDMHVAKKNPRKKYLCSLCGLEALTPNKLNIHMRRHNGEKPFKCDLCDMRFTVHYELKVHRRKHTGERPYQCTFCDKHFARPDKLRRHVYMHSARR</sequence>
<feature type="binding site" evidence="12">
    <location>
        <position position="57"/>
    </location>
    <ligand>
        <name>Zn(2+)</name>
        <dbReference type="ChEBI" id="CHEBI:29105"/>
    </ligand>
</feature>
<keyword evidence="5 11" id="KW-0863">Zinc-finger</keyword>
<dbReference type="InterPro" id="IPR012934">
    <property type="entry name" value="Znf_AD"/>
</dbReference>
<dbReference type="EMBL" id="AP029263">
    <property type="protein sequence ID" value="BFF89736.1"/>
    <property type="molecule type" value="Genomic_DNA"/>
</dbReference>
<feature type="domain" description="C2H2-type" evidence="14">
    <location>
        <begin position="809"/>
        <end position="837"/>
    </location>
</feature>
<feature type="compositionally biased region" description="Basic and acidic residues" evidence="13">
    <location>
        <begin position="197"/>
        <end position="215"/>
    </location>
</feature>
<evidence type="ECO:0000256" key="13">
    <source>
        <dbReference type="SAM" id="MobiDB-lite"/>
    </source>
</evidence>
<dbReference type="Pfam" id="PF07776">
    <property type="entry name" value="zf-AD"/>
    <property type="match status" value="1"/>
</dbReference>
<feature type="domain" description="C2H2-type" evidence="14">
    <location>
        <begin position="243"/>
        <end position="271"/>
    </location>
</feature>
<organism evidence="16 17">
    <name type="scientific">Drosophila madeirensis</name>
    <name type="common">Fruit fly</name>
    <dbReference type="NCBI Taxonomy" id="30013"/>
    <lineage>
        <taxon>Eukaryota</taxon>
        <taxon>Metazoa</taxon>
        <taxon>Ecdysozoa</taxon>
        <taxon>Arthropoda</taxon>
        <taxon>Hexapoda</taxon>
        <taxon>Insecta</taxon>
        <taxon>Pterygota</taxon>
        <taxon>Neoptera</taxon>
        <taxon>Endopterygota</taxon>
        <taxon>Diptera</taxon>
        <taxon>Brachycera</taxon>
        <taxon>Muscomorpha</taxon>
        <taxon>Ephydroidea</taxon>
        <taxon>Drosophilidae</taxon>
        <taxon>Drosophila</taxon>
        <taxon>Sophophora</taxon>
    </lineage>
</organism>
<feature type="domain" description="C2H2-type" evidence="14">
    <location>
        <begin position="915"/>
        <end position="942"/>
    </location>
</feature>
<feature type="binding site" evidence="12">
    <location>
        <position position="8"/>
    </location>
    <ligand>
        <name>Zn(2+)</name>
        <dbReference type="ChEBI" id="CHEBI:29105"/>
    </ligand>
</feature>
<feature type="domain" description="C2H2-type" evidence="14">
    <location>
        <begin position="333"/>
        <end position="361"/>
    </location>
</feature>
<dbReference type="SMART" id="SM00355">
    <property type="entry name" value="ZnF_C2H2"/>
    <property type="match status" value="17"/>
</dbReference>
<dbReference type="FunFam" id="3.30.160.60:FF:002403">
    <property type="entry name" value="zinc finger protein 420"/>
    <property type="match status" value="1"/>
</dbReference>
<evidence type="ECO:0000256" key="4">
    <source>
        <dbReference type="ARBA" id="ARBA00022737"/>
    </source>
</evidence>
<dbReference type="GO" id="GO:0003690">
    <property type="term" value="F:double-stranded DNA binding"/>
    <property type="evidence" value="ECO:0007669"/>
    <property type="project" value="UniProtKB-ARBA"/>
</dbReference>
<evidence type="ECO:0000259" key="15">
    <source>
        <dbReference type="PROSITE" id="PS51915"/>
    </source>
</evidence>
<dbReference type="PROSITE" id="PS00028">
    <property type="entry name" value="ZINC_FINGER_C2H2_1"/>
    <property type="match status" value="13"/>
</dbReference>
<accession>A0AAU9F0J8</accession>
<dbReference type="PANTHER" id="PTHR24379:SF130">
    <property type="entry name" value="ZINC FINGER Y-CHROMOSOMAL PROTEIN 2"/>
    <property type="match status" value="1"/>
</dbReference>
<keyword evidence="7" id="KW-0805">Transcription regulation</keyword>